<gene>
    <name evidence="1" type="ORF">MACH08_05050</name>
</gene>
<dbReference type="Proteomes" id="UP001275436">
    <property type="component" value="Unassembled WGS sequence"/>
</dbReference>
<dbReference type="RefSeq" id="WP_317957657.1">
    <property type="nucleotide sequence ID" value="NZ_BSKO01000001.1"/>
</dbReference>
<sequence>MQEVKLFFDSAPIQIVGMNTGQVYTEGPEAVCFQSLKDQYPSANGTYPEPLIVNRLKEKPTDANQ</sequence>
<organism evidence="1 2">
    <name type="scientific">Oceanobacillus kimchii</name>
    <dbReference type="NCBI Taxonomy" id="746691"/>
    <lineage>
        <taxon>Bacteria</taxon>
        <taxon>Bacillati</taxon>
        <taxon>Bacillota</taxon>
        <taxon>Bacilli</taxon>
        <taxon>Bacillales</taxon>
        <taxon>Bacillaceae</taxon>
        <taxon>Oceanobacillus</taxon>
    </lineage>
</organism>
<keyword evidence="2" id="KW-1185">Reference proteome</keyword>
<accession>A0ABQ5TG88</accession>
<protein>
    <submittedName>
        <fullName evidence="1">Uncharacterized protein</fullName>
    </submittedName>
</protein>
<name>A0ABQ5TG88_9BACI</name>
<comment type="caution">
    <text evidence="1">The sequence shown here is derived from an EMBL/GenBank/DDBJ whole genome shotgun (WGS) entry which is preliminary data.</text>
</comment>
<reference evidence="1 2" key="1">
    <citation type="submission" date="2023-02" db="EMBL/GenBank/DDBJ databases">
        <title>Oceanobacillus kimchii IFOP_LL358 isolated form Alexandrium catenella lab strain.</title>
        <authorList>
            <person name="Gajardo G."/>
            <person name="Ueki S."/>
            <person name="Maruyama F."/>
        </authorList>
    </citation>
    <scope>NUCLEOTIDE SEQUENCE [LARGE SCALE GENOMIC DNA]</scope>
    <source>
        <strain evidence="1 2">IFOP_LL358</strain>
    </source>
</reference>
<evidence type="ECO:0000313" key="2">
    <source>
        <dbReference type="Proteomes" id="UP001275436"/>
    </source>
</evidence>
<evidence type="ECO:0000313" key="1">
    <source>
        <dbReference type="EMBL" id="GLO64721.1"/>
    </source>
</evidence>
<dbReference type="EMBL" id="BSKO01000001">
    <property type="protein sequence ID" value="GLO64721.1"/>
    <property type="molecule type" value="Genomic_DNA"/>
</dbReference>
<proteinExistence type="predicted"/>